<accession>A0A4R4DYT5</accession>
<dbReference type="EMBL" id="SKFG01000043">
    <property type="protein sequence ID" value="TCZ70949.1"/>
    <property type="molecule type" value="Genomic_DNA"/>
</dbReference>
<dbReference type="OrthoDB" id="2433584at2"/>
<reference evidence="1 2" key="1">
    <citation type="submission" date="2019-03" db="EMBL/GenBank/DDBJ databases">
        <authorList>
            <person name="Kim M.K.M."/>
        </authorList>
    </citation>
    <scope>NUCLEOTIDE SEQUENCE [LARGE SCALE GENOMIC DNA]</scope>
    <source>
        <strain evidence="1 2">18JY21-1</strain>
    </source>
</reference>
<organism evidence="1 2">
    <name type="scientific">Paenibacillus albiflavus</name>
    <dbReference type="NCBI Taxonomy" id="2545760"/>
    <lineage>
        <taxon>Bacteria</taxon>
        <taxon>Bacillati</taxon>
        <taxon>Bacillota</taxon>
        <taxon>Bacilli</taxon>
        <taxon>Bacillales</taxon>
        <taxon>Paenibacillaceae</taxon>
        <taxon>Paenibacillus</taxon>
    </lineage>
</organism>
<dbReference type="RefSeq" id="WP_132420385.1">
    <property type="nucleotide sequence ID" value="NZ_SKFG01000043.1"/>
</dbReference>
<proteinExistence type="predicted"/>
<evidence type="ECO:0000313" key="1">
    <source>
        <dbReference type="EMBL" id="TCZ70949.1"/>
    </source>
</evidence>
<sequence>MIETPLDAKAIEQYVMRYLQTLGCDILEKTPHSITVKLSPEADKELTNRPYYWSFVERTDAPPETMTFKFVFDPAAAQAAIEMKSASAAQEANTSGTGGAGTAESILGRYLGFVPTQVVSRIPEDALTFGSHRLEQIFQSARARGRFARLFEEATTPTPYRRGGLTRDAYDSWLCVNYKVELECDMKRSELHSLGFNLTTGEIRENFYESLLARKLTPRIPAGVTLPHDRFTLAKGASLLEAHIENKLRRYDHTWADSANKRLADELSRIQTYYDGLIDNTDELEAKEAIELQYRNRMEEIDWQYRPRIQLFAINCGLFHLHIEEHPPSLLK</sequence>
<name>A0A4R4DYT5_9BACL</name>
<evidence type="ECO:0000313" key="2">
    <source>
        <dbReference type="Proteomes" id="UP000295418"/>
    </source>
</evidence>
<dbReference type="Pfam" id="PF11079">
    <property type="entry name" value="YqhG"/>
    <property type="match status" value="2"/>
</dbReference>
<comment type="caution">
    <text evidence="1">The sequence shown here is derived from an EMBL/GenBank/DDBJ whole genome shotgun (WGS) entry which is preliminary data.</text>
</comment>
<dbReference type="Proteomes" id="UP000295418">
    <property type="component" value="Unassembled WGS sequence"/>
</dbReference>
<dbReference type="InterPro" id="IPR024562">
    <property type="entry name" value="YqhG"/>
</dbReference>
<dbReference type="AlphaFoldDB" id="A0A4R4DYT5"/>
<gene>
    <name evidence="1" type="ORF">E0485_22945</name>
</gene>
<keyword evidence="2" id="KW-1185">Reference proteome</keyword>
<protein>
    <submittedName>
        <fullName evidence="1">Uncharacterized protein</fullName>
    </submittedName>
</protein>